<organism evidence="1 2">
    <name type="scientific">Pseudomonas syringae</name>
    <dbReference type="NCBI Taxonomy" id="317"/>
    <lineage>
        <taxon>Bacteria</taxon>
        <taxon>Pseudomonadati</taxon>
        <taxon>Pseudomonadota</taxon>
        <taxon>Gammaproteobacteria</taxon>
        <taxon>Pseudomonadales</taxon>
        <taxon>Pseudomonadaceae</taxon>
        <taxon>Pseudomonas</taxon>
    </lineage>
</organism>
<name>A0A1C7Z693_PSESX</name>
<dbReference type="AlphaFoldDB" id="A0A1C7Z693"/>
<gene>
    <name evidence="1" type="ORF">AFK24_13025</name>
</gene>
<sequence length="146" mass="16605">MRWLFLLLLMLNAFYYIWHQQEAPLRAKEVLPLSLYRAERQDIHLLSESDASREMGASQSNAEEKCLYLGGLPGQEEVRTVEQRLISLDIQSQFQALQSGGQNTYWLKIAPGSRRLVDQELLAGLAHDFPQLKNKIMLCSGIATAD</sequence>
<evidence type="ECO:0000313" key="2">
    <source>
        <dbReference type="Proteomes" id="UP000093104"/>
    </source>
</evidence>
<proteinExistence type="predicted"/>
<dbReference type="RefSeq" id="WP_065833632.1">
    <property type="nucleotide sequence ID" value="NZ_LGSI01000043.1"/>
</dbReference>
<evidence type="ECO:0000313" key="1">
    <source>
        <dbReference type="EMBL" id="OCR24477.1"/>
    </source>
</evidence>
<dbReference type="Proteomes" id="UP000093104">
    <property type="component" value="Unassembled WGS sequence"/>
</dbReference>
<dbReference type="PATRIC" id="fig|317.243.peg.3545"/>
<dbReference type="EMBL" id="LGSI01000043">
    <property type="protein sequence ID" value="OCR24477.1"/>
    <property type="molecule type" value="Genomic_DNA"/>
</dbReference>
<protein>
    <recommendedName>
        <fullName evidence="3">Sporulation protein</fullName>
    </recommendedName>
</protein>
<evidence type="ECO:0008006" key="3">
    <source>
        <dbReference type="Google" id="ProtNLM"/>
    </source>
</evidence>
<dbReference type="OrthoDB" id="6193567at2"/>
<reference evidence="1 2" key="1">
    <citation type="submission" date="2015-07" db="EMBL/GenBank/DDBJ databases">
        <title>Draft genome sequence of a diazotrophic, plant growth-promoting rhizobacterium of the Pseudomonas syringae complex.</title>
        <authorList>
            <person name="Patten C.L."/>
            <person name="Jeong H."/>
        </authorList>
    </citation>
    <scope>NUCLEOTIDE SEQUENCE [LARGE SCALE GENOMIC DNA]</scope>
    <source>
        <strain evidence="1 2">GR12-2</strain>
    </source>
</reference>
<comment type="caution">
    <text evidence="1">The sequence shown here is derived from an EMBL/GenBank/DDBJ whole genome shotgun (WGS) entry which is preliminary data.</text>
</comment>
<accession>A0A1C7Z693</accession>